<protein>
    <submittedName>
        <fullName evidence="2">Uncharacterized protein</fullName>
    </submittedName>
</protein>
<evidence type="ECO:0000313" key="2">
    <source>
        <dbReference type="EMBL" id="CAI9259346.1"/>
    </source>
</evidence>
<dbReference type="EMBL" id="OX465086">
    <property type="protein sequence ID" value="CAI9259346.1"/>
    <property type="molecule type" value="Genomic_DNA"/>
</dbReference>
<evidence type="ECO:0000256" key="1">
    <source>
        <dbReference type="SAM" id="MobiDB-lite"/>
    </source>
</evidence>
<evidence type="ECO:0000313" key="3">
    <source>
        <dbReference type="Proteomes" id="UP001177003"/>
    </source>
</evidence>
<reference evidence="2" key="1">
    <citation type="submission" date="2023-04" db="EMBL/GenBank/DDBJ databases">
        <authorList>
            <person name="Vijverberg K."/>
            <person name="Xiong W."/>
            <person name="Schranz E."/>
        </authorList>
    </citation>
    <scope>NUCLEOTIDE SEQUENCE</scope>
</reference>
<accession>A0AA35UJH9</accession>
<sequence>MNRRLIKVEKDVAIMKLCMALCDNDDMVVYDTPPSSPGDQSTPPLPPLINRPPPPLPPSYPSSNKTSPPNSPPQSDAARKGRIIKRVATQKSQEAESCAINCQNHMYLHRIDNLPSAPTKRLFHLHMEGRCHYELERGYRVMISLELIRRPDELKLDQFRRIKLEILKQANKFYSGSSDESEEEA</sequence>
<feature type="region of interest" description="Disordered" evidence="1">
    <location>
        <begin position="30"/>
        <end position="80"/>
    </location>
</feature>
<organism evidence="2 3">
    <name type="scientific">Lactuca saligna</name>
    <name type="common">Willowleaf lettuce</name>
    <dbReference type="NCBI Taxonomy" id="75948"/>
    <lineage>
        <taxon>Eukaryota</taxon>
        <taxon>Viridiplantae</taxon>
        <taxon>Streptophyta</taxon>
        <taxon>Embryophyta</taxon>
        <taxon>Tracheophyta</taxon>
        <taxon>Spermatophyta</taxon>
        <taxon>Magnoliopsida</taxon>
        <taxon>eudicotyledons</taxon>
        <taxon>Gunneridae</taxon>
        <taxon>Pentapetalae</taxon>
        <taxon>asterids</taxon>
        <taxon>campanulids</taxon>
        <taxon>Asterales</taxon>
        <taxon>Asteraceae</taxon>
        <taxon>Cichorioideae</taxon>
        <taxon>Cichorieae</taxon>
        <taxon>Lactucinae</taxon>
        <taxon>Lactuca</taxon>
    </lineage>
</organism>
<keyword evidence="3" id="KW-1185">Reference proteome</keyword>
<proteinExistence type="predicted"/>
<dbReference type="AlphaFoldDB" id="A0AA35UJH9"/>
<gene>
    <name evidence="2" type="ORF">LSALG_LOCUS243</name>
</gene>
<feature type="compositionally biased region" description="Pro residues" evidence="1">
    <location>
        <begin position="43"/>
        <end position="60"/>
    </location>
</feature>
<dbReference type="Proteomes" id="UP001177003">
    <property type="component" value="Chromosome 0"/>
</dbReference>
<name>A0AA35UJH9_LACSI</name>